<accession>A0A5M8PG62</accession>
<protein>
    <submittedName>
        <fullName evidence="1">Uncharacterized protein</fullName>
    </submittedName>
</protein>
<name>A0A5M8PG62_9LECA</name>
<organism evidence="1 2">
    <name type="scientific">Lasallia pustulata</name>
    <dbReference type="NCBI Taxonomy" id="136370"/>
    <lineage>
        <taxon>Eukaryota</taxon>
        <taxon>Fungi</taxon>
        <taxon>Dikarya</taxon>
        <taxon>Ascomycota</taxon>
        <taxon>Pezizomycotina</taxon>
        <taxon>Lecanoromycetes</taxon>
        <taxon>OSLEUM clade</taxon>
        <taxon>Umbilicariomycetidae</taxon>
        <taxon>Umbilicariales</taxon>
        <taxon>Umbilicariaceae</taxon>
        <taxon>Lasallia</taxon>
    </lineage>
</organism>
<dbReference type="EMBL" id="VXIT01000014">
    <property type="protein sequence ID" value="KAA6408083.1"/>
    <property type="molecule type" value="Genomic_DNA"/>
</dbReference>
<comment type="caution">
    <text evidence="1">The sequence shown here is derived from an EMBL/GenBank/DDBJ whole genome shotgun (WGS) entry which is preliminary data.</text>
</comment>
<sequence>MEDEDIIFTVSPTYRRRTVTPITIILSPGRRIMNSIPIWGTSLMPSTWRTSASSSTTRGCDDRRSNNRIKGDCYPYNNHFVPGEEDYEFDPYMGDDFNAFDLLPPVHKLPGDVMTGEAITESRATVTPTTTILSRGRRIMSSNPIWGTISMLLNWRTSASSSTTRGCDDRRSNNRIKGDCYPYNNHFAPKKATFKFDPYMGNGFNAFGVMVQEDEVT</sequence>
<dbReference type="OrthoDB" id="5398665at2759"/>
<evidence type="ECO:0000313" key="2">
    <source>
        <dbReference type="Proteomes" id="UP000324767"/>
    </source>
</evidence>
<gene>
    <name evidence="1" type="ORF">FRX48_07824</name>
</gene>
<dbReference type="AlphaFoldDB" id="A0A5M8PG62"/>
<proteinExistence type="predicted"/>
<evidence type="ECO:0000313" key="1">
    <source>
        <dbReference type="EMBL" id="KAA6408083.1"/>
    </source>
</evidence>
<dbReference type="Proteomes" id="UP000324767">
    <property type="component" value="Unassembled WGS sequence"/>
</dbReference>
<reference evidence="1 2" key="1">
    <citation type="submission" date="2019-09" db="EMBL/GenBank/DDBJ databases">
        <title>The hologenome of the rock-dwelling lichen Lasallia pustulata.</title>
        <authorList>
            <person name="Greshake Tzovaras B."/>
            <person name="Segers F."/>
            <person name="Bicker A."/>
            <person name="Dal Grande F."/>
            <person name="Otte J."/>
            <person name="Hankeln T."/>
            <person name="Schmitt I."/>
            <person name="Ebersberger I."/>
        </authorList>
    </citation>
    <scope>NUCLEOTIDE SEQUENCE [LARGE SCALE GENOMIC DNA]</scope>
    <source>
        <strain evidence="1">A1-1</strain>
    </source>
</reference>